<dbReference type="SUPFAM" id="SSF69304">
    <property type="entry name" value="Tricorn protease N-terminal domain"/>
    <property type="match status" value="1"/>
</dbReference>
<keyword evidence="2" id="KW-0812">Transmembrane</keyword>
<feature type="transmembrane region" description="Helical" evidence="2">
    <location>
        <begin position="34"/>
        <end position="55"/>
    </location>
</feature>
<evidence type="ECO:0000313" key="4">
    <source>
        <dbReference type="Proteomes" id="UP000198891"/>
    </source>
</evidence>
<dbReference type="Proteomes" id="UP000198891">
    <property type="component" value="Unassembled WGS sequence"/>
</dbReference>
<proteinExistence type="predicted"/>
<accession>A0A1H3SVD3</accession>
<dbReference type="STRING" id="381665.SAMN05216554_3743"/>
<gene>
    <name evidence="3" type="ORF">SAMN05216554_3743</name>
</gene>
<keyword evidence="2" id="KW-0472">Membrane</keyword>
<evidence type="ECO:0008006" key="5">
    <source>
        <dbReference type="Google" id="ProtNLM"/>
    </source>
</evidence>
<dbReference type="OrthoDB" id="5057864at2"/>
<keyword evidence="4" id="KW-1185">Reference proteome</keyword>
<dbReference type="RefSeq" id="WP_139256780.1">
    <property type="nucleotide sequence ID" value="NZ_FNPZ01000004.1"/>
</dbReference>
<keyword evidence="2" id="KW-1133">Transmembrane helix</keyword>
<evidence type="ECO:0000256" key="2">
    <source>
        <dbReference type="SAM" id="Phobius"/>
    </source>
</evidence>
<sequence>MSTDPTVPPAGAREHPAPPSSRQSARRWRGYRRATVATIAVLAVAAAGLGFAAVLRGPKLDTASVNLAAVISRDGQKLVLHADQPLADVTAEQVSITPSAPFEVATDGADVTLTVQGMLDYATEYRVRVQGVEGASTGLSGTLDYSFLTPDSEVYTLLRQGGAAPAERPDDQILRSGVAGGADARSDVVFQAPRIQQFAVAGSALAAVVIGDDGGTALRLSVDGGSATDVHTPSGGRIQNLHASPSAHLFGFTVNGGAAEADSSGRVYQNALFVFDPFASSGRAEEVTGFSGEPLRVVDWAFVPGTSSLVAQGTDQQLYLIDPLDGTEPTPLGRHAAMLGFLPGGVQLIVGDGEQVSTIDLATGAQQPLDRTVPDVDPAFYPKKIVTLAGGLTIGQYDDVDYSQASPIVGSVIMASDPTGTRELYRPPVVGARVRDFCISPNGQYLAVETIPSDGVSDGYALPGYSGMTTSLIDIRTGQSTRGVPGFQSDWCA</sequence>
<reference evidence="3 4" key="1">
    <citation type="submission" date="2016-10" db="EMBL/GenBank/DDBJ databases">
        <authorList>
            <person name="de Groot N.N."/>
        </authorList>
    </citation>
    <scope>NUCLEOTIDE SEQUENCE [LARGE SCALE GENOMIC DNA]</scope>
    <source>
        <strain evidence="3 4">CGMCC 4.3491</strain>
    </source>
</reference>
<organism evidence="3 4">
    <name type="scientific">Herbiconiux ginsengi</name>
    <dbReference type="NCBI Taxonomy" id="381665"/>
    <lineage>
        <taxon>Bacteria</taxon>
        <taxon>Bacillati</taxon>
        <taxon>Actinomycetota</taxon>
        <taxon>Actinomycetes</taxon>
        <taxon>Micrococcales</taxon>
        <taxon>Microbacteriaceae</taxon>
        <taxon>Herbiconiux</taxon>
    </lineage>
</organism>
<evidence type="ECO:0000313" key="3">
    <source>
        <dbReference type="EMBL" id="SDZ41956.1"/>
    </source>
</evidence>
<name>A0A1H3SVD3_9MICO</name>
<evidence type="ECO:0000256" key="1">
    <source>
        <dbReference type="SAM" id="MobiDB-lite"/>
    </source>
</evidence>
<feature type="region of interest" description="Disordered" evidence="1">
    <location>
        <begin position="1"/>
        <end position="28"/>
    </location>
</feature>
<protein>
    <recommendedName>
        <fullName evidence="5">SbsA Ig-like domain-containing protein</fullName>
    </recommendedName>
</protein>
<dbReference type="AlphaFoldDB" id="A0A1H3SVD3"/>
<dbReference type="EMBL" id="FNPZ01000004">
    <property type="protein sequence ID" value="SDZ41956.1"/>
    <property type="molecule type" value="Genomic_DNA"/>
</dbReference>